<dbReference type="RefSeq" id="WP_095131758.1">
    <property type="nucleotide sequence ID" value="NZ_NIBG01000003.1"/>
</dbReference>
<dbReference type="EMBL" id="NIBG01000003">
    <property type="protein sequence ID" value="PAB60337.1"/>
    <property type="molecule type" value="Genomic_DNA"/>
</dbReference>
<dbReference type="OrthoDB" id="9848327at2"/>
<keyword evidence="2" id="KW-1185">Reference proteome</keyword>
<protein>
    <submittedName>
        <fullName evidence="1">Uncharacterized protein</fullName>
    </submittedName>
</protein>
<dbReference type="PROSITE" id="PS51257">
    <property type="entry name" value="PROKAR_LIPOPROTEIN"/>
    <property type="match status" value="1"/>
</dbReference>
<name>A0A267MLM9_9FIRM</name>
<evidence type="ECO:0000313" key="1">
    <source>
        <dbReference type="EMBL" id="PAB60337.1"/>
    </source>
</evidence>
<proteinExistence type="predicted"/>
<accession>A0A267MLM9</accession>
<reference evidence="1 2" key="1">
    <citation type="submission" date="2017-06" db="EMBL/GenBank/DDBJ databases">
        <title>Draft genome sequence of anaerobic fermentative bacterium Anaeromicrobium sediminis DY2726D isolated from West Pacific Ocean sediments.</title>
        <authorList>
            <person name="Zeng X."/>
        </authorList>
    </citation>
    <scope>NUCLEOTIDE SEQUENCE [LARGE SCALE GENOMIC DNA]</scope>
    <source>
        <strain evidence="1 2">DY2726D</strain>
    </source>
</reference>
<organism evidence="1 2">
    <name type="scientific">Anaeromicrobium sediminis</name>
    <dbReference type="NCBI Taxonomy" id="1478221"/>
    <lineage>
        <taxon>Bacteria</taxon>
        <taxon>Bacillati</taxon>
        <taxon>Bacillota</taxon>
        <taxon>Clostridia</taxon>
        <taxon>Peptostreptococcales</taxon>
        <taxon>Thermotaleaceae</taxon>
        <taxon>Anaeromicrobium</taxon>
    </lineage>
</organism>
<dbReference type="AlphaFoldDB" id="A0A267MLM9"/>
<gene>
    <name evidence="1" type="ORF">CCE28_05430</name>
</gene>
<comment type="caution">
    <text evidence="1">The sequence shown here is derived from an EMBL/GenBank/DDBJ whole genome shotgun (WGS) entry which is preliminary data.</text>
</comment>
<evidence type="ECO:0000313" key="2">
    <source>
        <dbReference type="Proteomes" id="UP000216024"/>
    </source>
</evidence>
<sequence>MIKNYKIIICIIAVISIFVAGCKEKDNAAVDNGTIVDLGNLKGQYSEELETQAKLIVMVSNQSFYMDKVNLSIYIDEKLLVNDTYLVEDQHNYLYYYPVIEDGVHTISVKYDDKVIGEKTVEILDDKPTWVSLNYWQEKDTKGRVEFHISDERILIM</sequence>
<dbReference type="Proteomes" id="UP000216024">
    <property type="component" value="Unassembled WGS sequence"/>
</dbReference>